<dbReference type="GO" id="GO:0005737">
    <property type="term" value="C:cytoplasm"/>
    <property type="evidence" value="ECO:0007669"/>
    <property type="project" value="UniProtKB-SubCell"/>
</dbReference>
<keyword evidence="16" id="KW-1185">Reference proteome</keyword>
<dbReference type="SUPFAM" id="SSF51905">
    <property type="entry name" value="FAD/NAD(P)-binding domain"/>
    <property type="match status" value="1"/>
</dbReference>
<name>A0A9X2FDN6_9BACT</name>
<dbReference type="Gene3D" id="1.20.58.100">
    <property type="entry name" value="Fumarate reductase/succinate dehydrogenase flavoprotein-like, C-terminal domain"/>
    <property type="match status" value="1"/>
</dbReference>
<dbReference type="InterPro" id="IPR027477">
    <property type="entry name" value="Succ_DH/fumarate_Rdtase_cat_sf"/>
</dbReference>
<dbReference type="NCBIfam" id="TIGR00551">
    <property type="entry name" value="nadB"/>
    <property type="match status" value="1"/>
</dbReference>
<dbReference type="EC" id="1.4.3.16" evidence="4 10"/>
<gene>
    <name evidence="15" type="primary">nadB</name>
    <name evidence="15" type="ORF">NG895_19785</name>
</gene>
<dbReference type="InterPro" id="IPR003953">
    <property type="entry name" value="FAD-dep_OxRdtase_2_FAD-bd"/>
</dbReference>
<evidence type="ECO:0000256" key="5">
    <source>
        <dbReference type="ARBA" id="ARBA00022630"/>
    </source>
</evidence>
<comment type="function">
    <text evidence="12">Catalyzes the oxidation of L-aspartate to iminoaspartate.</text>
</comment>
<protein>
    <recommendedName>
        <fullName evidence="4 10">L-aspartate oxidase</fullName>
        <ecNumber evidence="4 10">1.4.3.16</ecNumber>
    </recommendedName>
</protein>
<comment type="caution">
    <text evidence="15">The sequence shown here is derived from an EMBL/GenBank/DDBJ whole genome shotgun (WGS) entry which is preliminary data.</text>
</comment>
<reference evidence="15" key="1">
    <citation type="submission" date="2022-06" db="EMBL/GenBank/DDBJ databases">
        <title>Aeoliella straminimaris, a novel planctomycete from sediments.</title>
        <authorList>
            <person name="Vitorino I.R."/>
            <person name="Lage O.M."/>
        </authorList>
    </citation>
    <scope>NUCLEOTIDE SEQUENCE</scope>
    <source>
        <strain evidence="15">ICT_H6.2</strain>
    </source>
</reference>
<evidence type="ECO:0000259" key="14">
    <source>
        <dbReference type="Pfam" id="PF02910"/>
    </source>
</evidence>
<dbReference type="PANTHER" id="PTHR42716:SF2">
    <property type="entry name" value="L-ASPARTATE OXIDASE, CHLOROPLASTIC"/>
    <property type="match status" value="1"/>
</dbReference>
<keyword evidence="7 12" id="KW-0274">FAD</keyword>
<dbReference type="Proteomes" id="UP001155241">
    <property type="component" value="Unassembled WGS sequence"/>
</dbReference>
<dbReference type="Pfam" id="PF02910">
    <property type="entry name" value="Succ_DH_flav_C"/>
    <property type="match status" value="1"/>
</dbReference>
<sequence>MNFSPPRYLVPFHPKRIPHHFVDVMIIGGGIAGLRAAMEIDPRLSLLVVTKDQMQESNSSYAQGGIAGVLDTADKFENHVADTLTAGANLCDQEVVEMVVREAPHHIRQLIEWGTKFDTEEGGELMLGREGGHSHHRIVHALGDATGAEIMRAMIRRVHDEIKAQVWPNTFTIDLLTTEGECRGALVWNAHHGKTFVWAKQTILCTGGAGQVYRETTNPPVATGDGHAMCYRAGAVLSDMEFMQFHPTVLYIAGSSRSLITEAMRGEGAQLVDANGYRFMPDYDERTELAPRDVVSRSIVEQMRKTDHPCVYLQLSHLDSDWVRQRFPGIARTCHEFGIDIARDPIPVRPGAHYMLGGVRVDHDGRTSVPRLLAAGEATASGLHGANRLASNSLLEGLVYGAHAGRAANAAALEEPDSFRAIPLENAEVSQSTEPIDLTDVGNSLKSLMWRDAGVWRNEDVLADAALMIDRWIRYALTRQFTHPAGWELQNMLTVSRLMVESARIRTESRGVHLRHDYPETNDESWHRHILLSEGADVAYAPA</sequence>
<feature type="domain" description="Fumarate reductase/succinate dehydrogenase flavoprotein-like C-terminal" evidence="14">
    <location>
        <begin position="444"/>
        <end position="533"/>
    </location>
</feature>
<dbReference type="InterPro" id="IPR015939">
    <property type="entry name" value="Fum_Rdtase/Succ_DH_flav-like_C"/>
</dbReference>
<comment type="similarity">
    <text evidence="3 12">Belongs to the FAD-dependent oxidoreductase 2 family. NadB subfamily.</text>
</comment>
<evidence type="ECO:0000256" key="11">
    <source>
        <dbReference type="PIRSR" id="PIRSR000171-1"/>
    </source>
</evidence>
<feature type="active site" description="Proton acceptor" evidence="11">
    <location>
        <position position="292"/>
    </location>
</feature>
<comment type="pathway">
    <text evidence="2 12">Cofactor biosynthesis; NAD(+) biosynthesis; iminoaspartate from L-aspartate (oxidase route): step 1/1.</text>
</comment>
<dbReference type="PIRSF" id="PIRSF000171">
    <property type="entry name" value="SDHA_APRA_LASPO"/>
    <property type="match status" value="1"/>
</dbReference>
<dbReference type="InterPro" id="IPR005288">
    <property type="entry name" value="NadB"/>
</dbReference>
<evidence type="ECO:0000256" key="7">
    <source>
        <dbReference type="ARBA" id="ARBA00022827"/>
    </source>
</evidence>
<proteinExistence type="inferred from homology"/>
<dbReference type="AlphaFoldDB" id="A0A9X2FDN6"/>
<dbReference type="InterPro" id="IPR037099">
    <property type="entry name" value="Fum_R/Succ_DH_flav-like_C_sf"/>
</dbReference>
<keyword evidence="8 12" id="KW-0560">Oxidoreductase</keyword>
<evidence type="ECO:0000256" key="2">
    <source>
        <dbReference type="ARBA" id="ARBA00004950"/>
    </source>
</evidence>
<dbReference type="PANTHER" id="PTHR42716">
    <property type="entry name" value="L-ASPARTATE OXIDASE"/>
    <property type="match status" value="1"/>
</dbReference>
<dbReference type="EMBL" id="JAMXLR010000067">
    <property type="protein sequence ID" value="MCO6046147.1"/>
    <property type="molecule type" value="Genomic_DNA"/>
</dbReference>
<dbReference type="GO" id="GO:0034628">
    <property type="term" value="P:'de novo' NAD+ biosynthetic process from L-aspartate"/>
    <property type="evidence" value="ECO:0007669"/>
    <property type="project" value="TreeGrafter"/>
</dbReference>
<comment type="cofactor">
    <cofactor evidence="1 12">
        <name>FAD</name>
        <dbReference type="ChEBI" id="CHEBI:57692"/>
    </cofactor>
</comment>
<dbReference type="Gene3D" id="3.90.700.10">
    <property type="entry name" value="Succinate dehydrogenase/fumarate reductase flavoprotein, catalytic domain"/>
    <property type="match status" value="1"/>
</dbReference>
<dbReference type="RefSeq" id="WP_252854262.1">
    <property type="nucleotide sequence ID" value="NZ_JAMXLR010000067.1"/>
</dbReference>
<evidence type="ECO:0000256" key="12">
    <source>
        <dbReference type="RuleBase" id="RU362049"/>
    </source>
</evidence>
<keyword evidence="5 12" id="KW-0285">Flavoprotein</keyword>
<dbReference type="Gene3D" id="3.50.50.60">
    <property type="entry name" value="FAD/NAD(P)-binding domain"/>
    <property type="match status" value="1"/>
</dbReference>
<evidence type="ECO:0000313" key="16">
    <source>
        <dbReference type="Proteomes" id="UP001155241"/>
    </source>
</evidence>
<dbReference type="GO" id="GO:0008734">
    <property type="term" value="F:L-aspartate oxidase activity"/>
    <property type="evidence" value="ECO:0007669"/>
    <property type="project" value="UniProtKB-UniRule"/>
</dbReference>
<evidence type="ECO:0000256" key="3">
    <source>
        <dbReference type="ARBA" id="ARBA00008562"/>
    </source>
</evidence>
<evidence type="ECO:0000256" key="9">
    <source>
        <dbReference type="ARBA" id="ARBA00048305"/>
    </source>
</evidence>
<dbReference type="SUPFAM" id="SSF46977">
    <property type="entry name" value="Succinate dehydrogenase/fumarate reductase flavoprotein C-terminal domain"/>
    <property type="match status" value="1"/>
</dbReference>
<feature type="domain" description="FAD-dependent oxidoreductase 2 FAD-binding" evidence="13">
    <location>
        <begin position="23"/>
        <end position="394"/>
    </location>
</feature>
<evidence type="ECO:0000256" key="1">
    <source>
        <dbReference type="ARBA" id="ARBA00001974"/>
    </source>
</evidence>
<dbReference type="FunFam" id="3.90.700.10:FF:000002">
    <property type="entry name" value="L-aspartate oxidase"/>
    <property type="match status" value="1"/>
</dbReference>
<dbReference type="Pfam" id="PF00890">
    <property type="entry name" value="FAD_binding_2"/>
    <property type="match status" value="1"/>
</dbReference>
<evidence type="ECO:0000313" key="15">
    <source>
        <dbReference type="EMBL" id="MCO6046147.1"/>
    </source>
</evidence>
<comment type="subcellular location">
    <subcellularLocation>
        <location evidence="12">Cytoplasm</location>
    </subcellularLocation>
</comment>
<organism evidence="15 16">
    <name type="scientific">Aeoliella straminimaris</name>
    <dbReference type="NCBI Taxonomy" id="2954799"/>
    <lineage>
        <taxon>Bacteria</taxon>
        <taxon>Pseudomonadati</taxon>
        <taxon>Planctomycetota</taxon>
        <taxon>Planctomycetia</taxon>
        <taxon>Pirellulales</taxon>
        <taxon>Lacipirellulaceae</taxon>
        <taxon>Aeoliella</taxon>
    </lineage>
</organism>
<dbReference type="SUPFAM" id="SSF56425">
    <property type="entry name" value="Succinate dehydrogenase/fumarate reductase flavoprotein, catalytic domain"/>
    <property type="match status" value="1"/>
</dbReference>
<accession>A0A9X2FDN6</accession>
<dbReference type="InterPro" id="IPR036188">
    <property type="entry name" value="FAD/NAD-bd_sf"/>
</dbReference>
<evidence type="ECO:0000256" key="4">
    <source>
        <dbReference type="ARBA" id="ARBA00012173"/>
    </source>
</evidence>
<evidence type="ECO:0000256" key="6">
    <source>
        <dbReference type="ARBA" id="ARBA00022642"/>
    </source>
</evidence>
<dbReference type="PRINTS" id="PR00368">
    <property type="entry name" value="FADPNR"/>
</dbReference>
<evidence type="ECO:0000259" key="13">
    <source>
        <dbReference type="Pfam" id="PF00890"/>
    </source>
</evidence>
<keyword evidence="6 12" id="KW-0662">Pyridine nucleotide biosynthesis</keyword>
<evidence type="ECO:0000256" key="8">
    <source>
        <dbReference type="ARBA" id="ARBA00023002"/>
    </source>
</evidence>
<evidence type="ECO:0000256" key="10">
    <source>
        <dbReference type="NCBIfam" id="TIGR00551"/>
    </source>
</evidence>
<comment type="catalytic activity">
    <reaction evidence="9">
        <text>L-aspartate + O2 = iminosuccinate + H2O2</text>
        <dbReference type="Rhea" id="RHEA:25876"/>
        <dbReference type="ChEBI" id="CHEBI:15379"/>
        <dbReference type="ChEBI" id="CHEBI:16240"/>
        <dbReference type="ChEBI" id="CHEBI:29991"/>
        <dbReference type="ChEBI" id="CHEBI:77875"/>
        <dbReference type="EC" id="1.4.3.16"/>
    </reaction>
    <physiologicalReaction direction="left-to-right" evidence="9">
        <dbReference type="Rhea" id="RHEA:25877"/>
    </physiologicalReaction>
</comment>